<keyword evidence="2 4" id="KW-0689">Ribosomal protein</keyword>
<evidence type="ECO:0000256" key="3">
    <source>
        <dbReference type="ARBA" id="ARBA00023274"/>
    </source>
</evidence>
<comment type="caution">
    <text evidence="5">The sequence shown here is derived from an EMBL/GenBank/DDBJ whole genome shotgun (WGS) entry which is preliminary data.</text>
</comment>
<dbReference type="EMBL" id="MHQO01000025">
    <property type="protein sequence ID" value="OHA06680.1"/>
    <property type="molecule type" value="Genomic_DNA"/>
</dbReference>
<dbReference type="InterPro" id="IPR036899">
    <property type="entry name" value="Ribosomal_uL13_sf"/>
</dbReference>
<dbReference type="PANTHER" id="PTHR11545:SF2">
    <property type="entry name" value="LARGE RIBOSOMAL SUBUNIT PROTEIN UL13M"/>
    <property type="match status" value="1"/>
</dbReference>
<dbReference type="AlphaFoldDB" id="A0A1G2L540"/>
<dbReference type="GO" id="GO:0022625">
    <property type="term" value="C:cytosolic large ribosomal subunit"/>
    <property type="evidence" value="ECO:0007669"/>
    <property type="project" value="TreeGrafter"/>
</dbReference>
<dbReference type="GO" id="GO:0006412">
    <property type="term" value="P:translation"/>
    <property type="evidence" value="ECO:0007669"/>
    <property type="project" value="UniProtKB-UniRule"/>
</dbReference>
<dbReference type="CDD" id="cd00392">
    <property type="entry name" value="Ribosomal_L13"/>
    <property type="match status" value="1"/>
</dbReference>
<sequence length="122" mass="14125">MLSTVEYTFDAKGKILGRLASDIAKILMGKNKATYAPNRVADITVRVDNTDAVAVTGSKPKSKEYFRHSGRIGNLKRTWFEREMTKDSRKVLYKAVWNMLPKNRLRKQRMKNLKLYRQSASR</sequence>
<dbReference type="Pfam" id="PF00572">
    <property type="entry name" value="Ribosomal_L13"/>
    <property type="match status" value="1"/>
</dbReference>
<comment type="subunit">
    <text evidence="4">Part of the 50S ribosomal subunit.</text>
</comment>
<reference evidence="5 6" key="1">
    <citation type="journal article" date="2016" name="Nat. Commun.">
        <title>Thousands of microbial genomes shed light on interconnected biogeochemical processes in an aquifer system.</title>
        <authorList>
            <person name="Anantharaman K."/>
            <person name="Brown C.T."/>
            <person name="Hug L.A."/>
            <person name="Sharon I."/>
            <person name="Castelle C.J."/>
            <person name="Probst A.J."/>
            <person name="Thomas B.C."/>
            <person name="Singh A."/>
            <person name="Wilkins M.J."/>
            <person name="Karaoz U."/>
            <person name="Brodie E.L."/>
            <person name="Williams K.H."/>
            <person name="Hubbard S.S."/>
            <person name="Banfield J.F."/>
        </authorList>
    </citation>
    <scope>NUCLEOTIDE SEQUENCE [LARGE SCALE GENOMIC DNA]</scope>
</reference>
<evidence type="ECO:0000256" key="1">
    <source>
        <dbReference type="ARBA" id="ARBA00006227"/>
    </source>
</evidence>
<dbReference type="InterPro" id="IPR005823">
    <property type="entry name" value="Ribosomal_uL13_bac-type"/>
</dbReference>
<dbReference type="Proteomes" id="UP000177982">
    <property type="component" value="Unassembled WGS sequence"/>
</dbReference>
<dbReference type="GO" id="GO:0003735">
    <property type="term" value="F:structural constituent of ribosome"/>
    <property type="evidence" value="ECO:0007669"/>
    <property type="project" value="InterPro"/>
</dbReference>
<organism evidence="5 6">
    <name type="scientific">Candidatus Sungbacteria bacterium RIFCSPLOWO2_01_FULL_47_10</name>
    <dbReference type="NCBI Taxonomy" id="1802276"/>
    <lineage>
        <taxon>Bacteria</taxon>
        <taxon>Candidatus Sungiibacteriota</taxon>
    </lineage>
</organism>
<dbReference type="NCBIfam" id="TIGR01066">
    <property type="entry name" value="rplM_bact"/>
    <property type="match status" value="1"/>
</dbReference>
<dbReference type="SUPFAM" id="SSF52161">
    <property type="entry name" value="Ribosomal protein L13"/>
    <property type="match status" value="1"/>
</dbReference>
<evidence type="ECO:0000256" key="4">
    <source>
        <dbReference type="HAMAP-Rule" id="MF_01366"/>
    </source>
</evidence>
<keyword evidence="3 4" id="KW-0687">Ribonucleoprotein</keyword>
<evidence type="ECO:0000256" key="2">
    <source>
        <dbReference type="ARBA" id="ARBA00022980"/>
    </source>
</evidence>
<dbReference type="GO" id="GO:0017148">
    <property type="term" value="P:negative regulation of translation"/>
    <property type="evidence" value="ECO:0007669"/>
    <property type="project" value="TreeGrafter"/>
</dbReference>
<dbReference type="PIRSF" id="PIRSF002181">
    <property type="entry name" value="Ribosomal_L13"/>
    <property type="match status" value="1"/>
</dbReference>
<dbReference type="HAMAP" id="MF_01366">
    <property type="entry name" value="Ribosomal_uL13"/>
    <property type="match status" value="1"/>
</dbReference>
<proteinExistence type="inferred from homology"/>
<dbReference type="PANTHER" id="PTHR11545">
    <property type="entry name" value="RIBOSOMAL PROTEIN L13"/>
    <property type="match status" value="1"/>
</dbReference>
<evidence type="ECO:0000313" key="6">
    <source>
        <dbReference type="Proteomes" id="UP000177982"/>
    </source>
</evidence>
<dbReference type="InterPro" id="IPR005822">
    <property type="entry name" value="Ribosomal_uL13"/>
</dbReference>
<dbReference type="Gene3D" id="3.90.1180.10">
    <property type="entry name" value="Ribosomal protein L13"/>
    <property type="match status" value="1"/>
</dbReference>
<dbReference type="GO" id="GO:0003729">
    <property type="term" value="F:mRNA binding"/>
    <property type="evidence" value="ECO:0007669"/>
    <property type="project" value="TreeGrafter"/>
</dbReference>
<gene>
    <name evidence="4" type="primary">rplM</name>
    <name evidence="5" type="ORF">A2934_05625</name>
</gene>
<evidence type="ECO:0000313" key="5">
    <source>
        <dbReference type="EMBL" id="OHA06680.1"/>
    </source>
</evidence>
<accession>A0A1G2L540</accession>
<name>A0A1G2L540_9BACT</name>
<comment type="function">
    <text evidence="4">This protein is one of the early assembly proteins of the 50S ribosomal subunit, although it is not seen to bind rRNA by itself. It is important during the early stages of 50S assembly.</text>
</comment>
<protein>
    <recommendedName>
        <fullName evidence="4">Large ribosomal subunit protein uL13</fullName>
    </recommendedName>
</protein>
<comment type="similarity">
    <text evidence="1 4">Belongs to the universal ribosomal protein uL13 family.</text>
</comment>